<evidence type="ECO:0000313" key="1">
    <source>
        <dbReference type="EMBL" id="RFB99885.1"/>
    </source>
</evidence>
<dbReference type="Proteomes" id="UP000256748">
    <property type="component" value="Unassembled WGS sequence"/>
</dbReference>
<dbReference type="AlphaFoldDB" id="A0A3E1BXV1"/>
<accession>A0A3E1BXV1</accession>
<gene>
    <name evidence="1" type="ORF">B5K10_05100</name>
</gene>
<proteinExistence type="predicted"/>
<name>A0A3E1BXV1_RHILT</name>
<sequence length="110" mass="12388">MPSPIWHQREEFGFLIGIYSNPGPSNTKISILDKGIFWGDGGEGKSFLYPEVKLVSVLEGIESVEIVILTDGGKELRIPVSGRDGQYSDCMLMLRFMDRVVEDAKKYPYE</sequence>
<dbReference type="EMBL" id="NAOO01000004">
    <property type="protein sequence ID" value="RFB99885.1"/>
    <property type="molecule type" value="Genomic_DNA"/>
</dbReference>
<reference evidence="1 2" key="1">
    <citation type="submission" date="2017-03" db="EMBL/GenBank/DDBJ databases">
        <title>Genome analysis of Rhizobial strains effectives or ineffectives for nitrogen fixation isolated from bean seeds.</title>
        <authorList>
            <person name="Peralta H."/>
            <person name="Aguilar-Vera A."/>
            <person name="Mora Y."/>
            <person name="Vargas-Lagunas C."/>
            <person name="Girard L."/>
            <person name="Mora J."/>
        </authorList>
    </citation>
    <scope>NUCLEOTIDE SEQUENCE [LARGE SCALE GENOMIC DNA]</scope>
    <source>
        <strain evidence="1 2">CCGM5</strain>
    </source>
</reference>
<evidence type="ECO:0000313" key="2">
    <source>
        <dbReference type="Proteomes" id="UP000256748"/>
    </source>
</evidence>
<protein>
    <submittedName>
        <fullName evidence="1">Uncharacterized protein</fullName>
    </submittedName>
</protein>
<comment type="caution">
    <text evidence="1">The sequence shown here is derived from an EMBL/GenBank/DDBJ whole genome shotgun (WGS) entry which is preliminary data.</text>
</comment>
<organism evidence="1 2">
    <name type="scientific">Rhizobium leguminosarum bv. trifolii</name>
    <dbReference type="NCBI Taxonomy" id="386"/>
    <lineage>
        <taxon>Bacteria</taxon>
        <taxon>Pseudomonadati</taxon>
        <taxon>Pseudomonadota</taxon>
        <taxon>Alphaproteobacteria</taxon>
        <taxon>Hyphomicrobiales</taxon>
        <taxon>Rhizobiaceae</taxon>
        <taxon>Rhizobium/Agrobacterium group</taxon>
        <taxon>Rhizobium</taxon>
    </lineage>
</organism>